<evidence type="ECO:0000256" key="1">
    <source>
        <dbReference type="ARBA" id="ARBA00004141"/>
    </source>
</evidence>
<dbReference type="GO" id="GO:0007166">
    <property type="term" value="P:cell surface receptor signaling pathway"/>
    <property type="evidence" value="ECO:0007669"/>
    <property type="project" value="InterPro"/>
</dbReference>
<keyword evidence="6 10" id="KW-0675">Receptor</keyword>
<keyword evidence="7" id="KW-0807">Transducer</keyword>
<proteinExistence type="evidence at transcript level"/>
<evidence type="ECO:0000256" key="7">
    <source>
        <dbReference type="ARBA" id="ARBA00023224"/>
    </source>
</evidence>
<evidence type="ECO:0000313" key="10">
    <source>
        <dbReference type="EMBL" id="CAB3229681.1"/>
    </source>
</evidence>
<dbReference type="InterPro" id="IPR017981">
    <property type="entry name" value="GPCR_2-like_7TM"/>
</dbReference>
<feature type="transmembrane region" description="Helical" evidence="8">
    <location>
        <begin position="123"/>
        <end position="142"/>
    </location>
</feature>
<comment type="subcellular location">
    <subcellularLocation>
        <location evidence="1">Membrane</location>
        <topology evidence="1">Multi-pass membrane protein</topology>
    </subcellularLocation>
</comment>
<evidence type="ECO:0000256" key="5">
    <source>
        <dbReference type="ARBA" id="ARBA00023136"/>
    </source>
</evidence>
<dbReference type="SUPFAM" id="SSF81321">
    <property type="entry name" value="Family A G protein-coupled receptor-like"/>
    <property type="match status" value="1"/>
</dbReference>
<evidence type="ECO:0000256" key="4">
    <source>
        <dbReference type="ARBA" id="ARBA00023040"/>
    </source>
</evidence>
<dbReference type="PANTHER" id="PTHR23112">
    <property type="entry name" value="G PROTEIN-COUPLED RECEPTOR 157-RELATED"/>
    <property type="match status" value="1"/>
</dbReference>
<dbReference type="Gene3D" id="1.20.1070.10">
    <property type="entry name" value="Rhodopsin 7-helix transmembrane proteins"/>
    <property type="match status" value="1"/>
</dbReference>
<dbReference type="EMBL" id="LR783816">
    <property type="protein sequence ID" value="CAB3229681.1"/>
    <property type="molecule type" value="mRNA"/>
</dbReference>
<gene>
    <name evidence="10" type="primary">Celsr2-002</name>
</gene>
<feature type="domain" description="G-protein coupled receptors family 2 profile 2" evidence="9">
    <location>
        <begin position="20"/>
        <end position="274"/>
    </location>
</feature>
<evidence type="ECO:0000256" key="2">
    <source>
        <dbReference type="ARBA" id="ARBA00022692"/>
    </source>
</evidence>
<protein>
    <submittedName>
        <fullName evidence="10">Cyclic AMP receptor 3-like</fullName>
    </submittedName>
</protein>
<keyword evidence="3 8" id="KW-1133">Transmembrane helix</keyword>
<feature type="transmembrane region" description="Helical" evidence="8">
    <location>
        <begin position="220"/>
        <end position="237"/>
    </location>
</feature>
<evidence type="ECO:0000256" key="3">
    <source>
        <dbReference type="ARBA" id="ARBA00022989"/>
    </source>
</evidence>
<keyword evidence="2 8" id="KW-0812">Transmembrane</keyword>
<evidence type="ECO:0000256" key="6">
    <source>
        <dbReference type="ARBA" id="ARBA00023170"/>
    </source>
</evidence>
<dbReference type="PROSITE" id="PS50261">
    <property type="entry name" value="G_PROTEIN_RECEP_F2_4"/>
    <property type="match status" value="1"/>
</dbReference>
<keyword evidence="5 8" id="KW-0472">Membrane</keyword>
<dbReference type="GO" id="GO:0005886">
    <property type="term" value="C:plasma membrane"/>
    <property type="evidence" value="ECO:0007669"/>
    <property type="project" value="TreeGrafter"/>
</dbReference>
<dbReference type="InterPro" id="IPR022340">
    <property type="entry name" value="GPCR_GCR1_put"/>
</dbReference>
<feature type="transmembrane region" description="Helical" evidence="8">
    <location>
        <begin position="55"/>
        <end position="72"/>
    </location>
</feature>
<dbReference type="AlphaFoldDB" id="A0A6F9D9L5"/>
<dbReference type="PANTHER" id="PTHR23112:SF43">
    <property type="entry name" value="CYCLIC AMP RECEPTOR-LIKE PROTEIN A"/>
    <property type="match status" value="1"/>
</dbReference>
<accession>A0A6F9D9L5</accession>
<reference evidence="10" key="1">
    <citation type="submission" date="2020-04" db="EMBL/GenBank/DDBJ databases">
        <authorList>
            <person name="Neveu A P."/>
        </authorList>
    </citation>
    <scope>NUCLEOTIDE SEQUENCE</scope>
    <source>
        <tissue evidence="10">Whole embryo</tissue>
    </source>
</reference>
<sequence>MADNMTCTLFNGDQFKCNVVIALKRTTGSLSLIGCIFMIATIWLFRKYNILSQRLILYLSIAALLDTIGYLMGDMTPDGPQCDFEAWWLTYFDWTVLMWVSCLTFNLFFNVVMQRRTERFEKLYHLLCWIVPPFLLSLLPLIGDNYGPAGAWCWIKHDSMAWRFVIWYVPLFLTILGLFVTYFYIIFFLRRKLGSWQGNYDPATERDNLQIKDDIKVLKAYPFVYLILSIFPLILRIHNAFSAEGDDVYALWILTALTAPLQGAVNAVVFGLDPDTRSKLTWAHIQLAWASHFNRSAIREYPTVAGSTVNLSQEVPDFNSLPNDDADVVRRNSAERRYGSMPP</sequence>
<feature type="transmembrane region" description="Helical" evidence="8">
    <location>
        <begin position="28"/>
        <end position="46"/>
    </location>
</feature>
<feature type="transmembrane region" description="Helical" evidence="8">
    <location>
        <begin position="92"/>
        <end position="111"/>
    </location>
</feature>
<dbReference type="GO" id="GO:0007189">
    <property type="term" value="P:adenylate cyclase-activating G protein-coupled receptor signaling pathway"/>
    <property type="evidence" value="ECO:0007669"/>
    <property type="project" value="TreeGrafter"/>
</dbReference>
<name>A0A6F9D9L5_9ASCI</name>
<dbReference type="InterPro" id="IPR022343">
    <property type="entry name" value="GCR1-cAMP_receptor"/>
</dbReference>
<evidence type="ECO:0000259" key="9">
    <source>
        <dbReference type="PROSITE" id="PS50261"/>
    </source>
</evidence>
<evidence type="ECO:0000256" key="8">
    <source>
        <dbReference type="SAM" id="Phobius"/>
    </source>
</evidence>
<feature type="transmembrane region" description="Helical" evidence="8">
    <location>
        <begin position="249"/>
        <end position="272"/>
    </location>
</feature>
<organism evidence="10">
    <name type="scientific">Phallusia mammillata</name>
    <dbReference type="NCBI Taxonomy" id="59560"/>
    <lineage>
        <taxon>Eukaryota</taxon>
        <taxon>Metazoa</taxon>
        <taxon>Chordata</taxon>
        <taxon>Tunicata</taxon>
        <taxon>Ascidiacea</taxon>
        <taxon>Phlebobranchia</taxon>
        <taxon>Ascidiidae</taxon>
        <taxon>Phallusia</taxon>
    </lineage>
</organism>
<dbReference type="Pfam" id="PF05462">
    <property type="entry name" value="Dicty_CAR"/>
    <property type="match status" value="1"/>
</dbReference>
<feature type="transmembrane region" description="Helical" evidence="8">
    <location>
        <begin position="165"/>
        <end position="189"/>
    </location>
</feature>
<dbReference type="PRINTS" id="PR02001">
    <property type="entry name" value="GCR1CAMPR"/>
</dbReference>
<dbReference type="PRINTS" id="PR02000">
    <property type="entry name" value="GCR1PLANT"/>
</dbReference>
<dbReference type="GO" id="GO:0004930">
    <property type="term" value="F:G protein-coupled receptor activity"/>
    <property type="evidence" value="ECO:0007669"/>
    <property type="project" value="UniProtKB-KW"/>
</dbReference>
<keyword evidence="4" id="KW-0297">G-protein coupled receptor</keyword>